<dbReference type="SUPFAM" id="SSF47413">
    <property type="entry name" value="lambda repressor-like DNA-binding domains"/>
    <property type="match status" value="1"/>
</dbReference>
<dbReference type="STRING" id="112248.SAMN05444392_11283"/>
<reference evidence="2 3" key="1">
    <citation type="submission" date="2016-11" db="EMBL/GenBank/DDBJ databases">
        <authorList>
            <person name="Jaros S."/>
            <person name="Januszkiewicz K."/>
            <person name="Wedrychowicz H."/>
        </authorList>
    </citation>
    <scope>NUCLEOTIDE SEQUENCE [LARGE SCALE GENOMIC DNA]</scope>
    <source>
        <strain evidence="2 3">DSM 44666</strain>
    </source>
</reference>
<dbReference type="Gene3D" id="1.10.260.40">
    <property type="entry name" value="lambda repressor-like DNA-binding domains"/>
    <property type="match status" value="1"/>
</dbReference>
<dbReference type="Proteomes" id="UP000184476">
    <property type="component" value="Unassembled WGS sequence"/>
</dbReference>
<dbReference type="CDD" id="cd00093">
    <property type="entry name" value="HTH_XRE"/>
    <property type="match status" value="1"/>
</dbReference>
<dbReference type="AlphaFoldDB" id="A0A1M5A8P4"/>
<dbReference type="RefSeq" id="WP_073156798.1">
    <property type="nucleotide sequence ID" value="NZ_FQVL01000012.1"/>
</dbReference>
<name>A0A1M5A8P4_9BACL</name>
<dbReference type="OrthoDB" id="5346389at2"/>
<protein>
    <submittedName>
        <fullName evidence="2">Helix-turn-helix domain-containing protein</fullName>
    </submittedName>
</protein>
<gene>
    <name evidence="2" type="ORF">SAMN05444392_11283</name>
</gene>
<proteinExistence type="predicted"/>
<accession>A0A1M5A8P4</accession>
<dbReference type="GO" id="GO:0003677">
    <property type="term" value="F:DNA binding"/>
    <property type="evidence" value="ECO:0007669"/>
    <property type="project" value="InterPro"/>
</dbReference>
<dbReference type="Pfam" id="PF17765">
    <property type="entry name" value="MLTR_LBD"/>
    <property type="match status" value="1"/>
</dbReference>
<organism evidence="2 3">
    <name type="scientific">Seinonella peptonophila</name>
    <dbReference type="NCBI Taxonomy" id="112248"/>
    <lineage>
        <taxon>Bacteria</taxon>
        <taxon>Bacillati</taxon>
        <taxon>Bacillota</taxon>
        <taxon>Bacilli</taxon>
        <taxon>Bacillales</taxon>
        <taxon>Thermoactinomycetaceae</taxon>
        <taxon>Seinonella</taxon>
    </lineage>
</organism>
<dbReference type="Pfam" id="PF13560">
    <property type="entry name" value="HTH_31"/>
    <property type="match status" value="1"/>
</dbReference>
<dbReference type="InterPro" id="IPR010982">
    <property type="entry name" value="Lambda_DNA-bd_dom_sf"/>
</dbReference>
<dbReference type="InterPro" id="IPR041413">
    <property type="entry name" value="MLTR_LBD"/>
</dbReference>
<sequence>MDEKVRRRNLGEFLQMRRTRLKPTDVGLSLGTRRRTPGLRREEVAQLANISTSWYTSLEQGREMQASEEVLENIANALLLNVAERQHLFLLAKRPVDLNFMLIEDEITPTLAQWIHTLHDQPAYILGRRWDILVWNHAADLLFNFSKKIPPHTNNYLWRFFHNTDIKNRPTWRPTAKQVIAQFRADSTRYLGDSSISGLIKELLETSDTFREEWSRYDVQELFNGNKQIYHPSFGVKKVGQVTLQVPNNPHIKIIILTNVPLKSIYMNNSL</sequence>
<keyword evidence="3" id="KW-1185">Reference proteome</keyword>
<dbReference type="EMBL" id="FQVL01000012">
    <property type="protein sequence ID" value="SHF26633.1"/>
    <property type="molecule type" value="Genomic_DNA"/>
</dbReference>
<evidence type="ECO:0000313" key="2">
    <source>
        <dbReference type="EMBL" id="SHF26633.1"/>
    </source>
</evidence>
<dbReference type="InterPro" id="IPR001387">
    <property type="entry name" value="Cro/C1-type_HTH"/>
</dbReference>
<evidence type="ECO:0000259" key="1">
    <source>
        <dbReference type="SMART" id="SM00530"/>
    </source>
</evidence>
<feature type="domain" description="HTH cro/C1-type" evidence="1">
    <location>
        <begin position="29"/>
        <end position="85"/>
    </location>
</feature>
<dbReference type="SMART" id="SM00530">
    <property type="entry name" value="HTH_XRE"/>
    <property type="match status" value="1"/>
</dbReference>
<evidence type="ECO:0000313" key="3">
    <source>
        <dbReference type="Proteomes" id="UP000184476"/>
    </source>
</evidence>
<dbReference type="Gene3D" id="3.30.450.180">
    <property type="match status" value="1"/>
</dbReference>
<dbReference type="PANTHER" id="PTHR35010">
    <property type="entry name" value="BLL4672 PROTEIN-RELATED"/>
    <property type="match status" value="1"/>
</dbReference>